<feature type="transmembrane region" description="Helical" evidence="8">
    <location>
        <begin position="116"/>
        <end position="137"/>
    </location>
</feature>
<comment type="subcellular location">
    <subcellularLocation>
        <location evidence="1">Cell membrane</location>
        <topology evidence="1">Multi-pass membrane protein</topology>
    </subcellularLocation>
</comment>
<keyword evidence="4 8" id="KW-0812">Transmembrane</keyword>
<evidence type="ECO:0000256" key="6">
    <source>
        <dbReference type="ARBA" id="ARBA00023065"/>
    </source>
</evidence>
<dbReference type="PANTHER" id="PTHR32507">
    <property type="entry name" value="NA(+)/H(+) ANTIPORTER 1"/>
    <property type="match status" value="1"/>
</dbReference>
<keyword evidence="3" id="KW-0050">Antiport</keyword>
<reference evidence="10 11" key="1">
    <citation type="journal article" date="2022" name="IScience">
        <title>An ultrasensitive nanofiber-based assay for enzymatic hydrolysis and deep-sea microbial degradation of cellulose.</title>
        <authorList>
            <person name="Tsudome M."/>
            <person name="Tachioka M."/>
            <person name="Miyazaki M."/>
            <person name="Uchimura K."/>
            <person name="Tsuda M."/>
            <person name="Takaki Y."/>
            <person name="Deguchi S."/>
        </authorList>
    </citation>
    <scope>NUCLEOTIDE SEQUENCE [LARGE SCALE GENOMIC DNA]</scope>
    <source>
        <strain evidence="10 11">GE09</strain>
    </source>
</reference>
<dbReference type="AlphaFoldDB" id="A0AAN2BJV2"/>
<evidence type="ECO:0000313" key="11">
    <source>
        <dbReference type="Proteomes" id="UP001320119"/>
    </source>
</evidence>
<accession>A0AAN2BJV2</accession>
<dbReference type="GO" id="GO:0005886">
    <property type="term" value="C:plasma membrane"/>
    <property type="evidence" value="ECO:0007669"/>
    <property type="project" value="UniProtKB-SubCell"/>
</dbReference>
<evidence type="ECO:0000313" key="10">
    <source>
        <dbReference type="EMBL" id="BCD97398.1"/>
    </source>
</evidence>
<feature type="transmembrane region" description="Helical" evidence="8">
    <location>
        <begin position="233"/>
        <end position="260"/>
    </location>
</feature>
<keyword evidence="2" id="KW-0813">Transport</keyword>
<feature type="transmembrane region" description="Helical" evidence="8">
    <location>
        <begin position="336"/>
        <end position="354"/>
    </location>
</feature>
<evidence type="ECO:0000256" key="8">
    <source>
        <dbReference type="SAM" id="Phobius"/>
    </source>
</evidence>
<protein>
    <recommendedName>
        <fullName evidence="9">Cation/H+ exchanger transmembrane domain-containing protein</fullName>
    </recommendedName>
</protein>
<evidence type="ECO:0000256" key="4">
    <source>
        <dbReference type="ARBA" id="ARBA00022692"/>
    </source>
</evidence>
<feature type="transmembrane region" description="Helical" evidence="8">
    <location>
        <begin position="157"/>
        <end position="174"/>
    </location>
</feature>
<sequence length="401" mass="43234">MYLDIALIAGCTVIFGCIAGLIERSWVSGPLIFMAIGYFFGPNMLGVFSFSANIDTIKILAELTLAVVLFNDAASIGLKPLEKHPLVPTRTLLIGLPLTIILGAVLAAAIFPEFTWVHAALLSIILAPTDAALGLAVIKNKAVPQEIRRGLNAESGLNDGICVPFLLVFLALAQGQAAEQSLGQFLLTTLVKEIGIGILTGVCAAAAGWILCRHAVKAHWISKRWIIVPTISLAVMTFGLAQYIGGSGFIAAFCGGLLFGDKLHGAYNDEFEESEINGEIFSLLTWLLFGTLMMNIIKDITWQQLFYAALSLTVIRMLPVFISLTGSQLSTEKKLFVGWFGPRGLASIVFIIMLMQSDITYSETIINTATIAIMLSVILHGITAFPWSKRFKQGAPKTPAD</sequence>
<feature type="transmembrane region" description="Helical" evidence="8">
    <location>
        <begin position="31"/>
        <end position="51"/>
    </location>
</feature>
<dbReference type="GO" id="GO:0015297">
    <property type="term" value="F:antiporter activity"/>
    <property type="evidence" value="ECO:0007669"/>
    <property type="project" value="UniProtKB-KW"/>
</dbReference>
<feature type="transmembrane region" description="Helical" evidence="8">
    <location>
        <begin position="6"/>
        <end position="22"/>
    </location>
</feature>
<evidence type="ECO:0000256" key="3">
    <source>
        <dbReference type="ARBA" id="ARBA00022449"/>
    </source>
</evidence>
<keyword evidence="5 8" id="KW-1133">Transmembrane helix</keyword>
<dbReference type="Pfam" id="PF00999">
    <property type="entry name" value="Na_H_Exchanger"/>
    <property type="match status" value="1"/>
</dbReference>
<keyword evidence="7 8" id="KW-0472">Membrane</keyword>
<feature type="transmembrane region" description="Helical" evidence="8">
    <location>
        <begin position="194"/>
        <end position="212"/>
    </location>
</feature>
<evidence type="ECO:0000256" key="7">
    <source>
        <dbReference type="ARBA" id="ARBA00023136"/>
    </source>
</evidence>
<keyword evidence="6" id="KW-0406">Ion transport</keyword>
<dbReference type="PANTHER" id="PTHR32507:SF8">
    <property type="entry name" value="CNH1P"/>
    <property type="match status" value="1"/>
</dbReference>
<evidence type="ECO:0000256" key="5">
    <source>
        <dbReference type="ARBA" id="ARBA00022989"/>
    </source>
</evidence>
<evidence type="ECO:0000259" key="9">
    <source>
        <dbReference type="Pfam" id="PF00999"/>
    </source>
</evidence>
<feature type="domain" description="Cation/H+ exchanger transmembrane" evidence="9">
    <location>
        <begin position="18"/>
        <end position="388"/>
    </location>
</feature>
<feature type="transmembrane region" description="Helical" evidence="8">
    <location>
        <begin position="90"/>
        <end position="110"/>
    </location>
</feature>
<dbReference type="InterPro" id="IPR006153">
    <property type="entry name" value="Cation/H_exchanger_TM"/>
</dbReference>
<feature type="transmembrane region" description="Helical" evidence="8">
    <location>
        <begin position="304"/>
        <end position="324"/>
    </location>
</feature>
<dbReference type="GO" id="GO:1902600">
    <property type="term" value="P:proton transmembrane transport"/>
    <property type="evidence" value="ECO:0007669"/>
    <property type="project" value="InterPro"/>
</dbReference>
<dbReference type="EMBL" id="AP023086">
    <property type="protein sequence ID" value="BCD97398.1"/>
    <property type="molecule type" value="Genomic_DNA"/>
</dbReference>
<dbReference type="Proteomes" id="UP001320119">
    <property type="component" value="Chromosome"/>
</dbReference>
<name>A0AAN2BJV2_9GAMM</name>
<evidence type="ECO:0000256" key="1">
    <source>
        <dbReference type="ARBA" id="ARBA00004651"/>
    </source>
</evidence>
<dbReference type="KEGG" id="marq:MARGE09_P1599"/>
<organism evidence="10 11">
    <name type="scientific">Marinagarivorans cellulosilyticus</name>
    <dbReference type="NCBI Taxonomy" id="2721545"/>
    <lineage>
        <taxon>Bacteria</taxon>
        <taxon>Pseudomonadati</taxon>
        <taxon>Pseudomonadota</taxon>
        <taxon>Gammaproteobacteria</taxon>
        <taxon>Cellvibrionales</taxon>
        <taxon>Cellvibrionaceae</taxon>
        <taxon>Marinagarivorans</taxon>
    </lineage>
</organism>
<evidence type="ECO:0000256" key="2">
    <source>
        <dbReference type="ARBA" id="ARBA00022448"/>
    </source>
</evidence>
<dbReference type="RefSeq" id="WP_236986868.1">
    <property type="nucleotide sequence ID" value="NZ_AP023086.1"/>
</dbReference>
<keyword evidence="11" id="KW-1185">Reference proteome</keyword>
<feature type="transmembrane region" description="Helical" evidence="8">
    <location>
        <begin position="366"/>
        <end position="387"/>
    </location>
</feature>
<gene>
    <name evidence="10" type="ORF">MARGE09_P1599</name>
</gene>
<proteinExistence type="predicted"/>